<dbReference type="Pfam" id="PF02493">
    <property type="entry name" value="MORN"/>
    <property type="match status" value="4"/>
</dbReference>
<accession>A0ABV8PJL6</accession>
<reference evidence="4" key="1">
    <citation type="journal article" date="2019" name="Int. J. Syst. Evol. Microbiol.">
        <title>The Global Catalogue of Microorganisms (GCM) 10K type strain sequencing project: providing services to taxonomists for standard genome sequencing and annotation.</title>
        <authorList>
            <consortium name="The Broad Institute Genomics Platform"/>
            <consortium name="The Broad Institute Genome Sequencing Center for Infectious Disease"/>
            <person name="Wu L."/>
            <person name="Ma J."/>
        </authorList>
    </citation>
    <scope>NUCLEOTIDE SEQUENCE [LARGE SCALE GENOMIC DNA]</scope>
    <source>
        <strain evidence="4">CGMCC 1.15774</strain>
    </source>
</reference>
<dbReference type="PANTHER" id="PTHR43215:SF14">
    <property type="entry name" value="RADIAL SPOKE HEAD 1 HOMOLOG"/>
    <property type="match status" value="1"/>
</dbReference>
<gene>
    <name evidence="3" type="ORF">ACFOWS_08740</name>
</gene>
<keyword evidence="2" id="KW-0472">Membrane</keyword>
<dbReference type="SUPFAM" id="SSF82185">
    <property type="entry name" value="Histone H3 K4-specific methyltransferase SET7/9 N-terminal domain"/>
    <property type="match status" value="1"/>
</dbReference>
<dbReference type="PANTHER" id="PTHR43215">
    <property type="entry name" value="RADIAL SPOKE HEAD 1 HOMOLOG"/>
    <property type="match status" value="1"/>
</dbReference>
<organism evidence="3 4">
    <name type="scientific">Flagellimonas marina</name>
    <dbReference type="NCBI Taxonomy" id="1775168"/>
    <lineage>
        <taxon>Bacteria</taxon>
        <taxon>Pseudomonadati</taxon>
        <taxon>Bacteroidota</taxon>
        <taxon>Flavobacteriia</taxon>
        <taxon>Flavobacteriales</taxon>
        <taxon>Flavobacteriaceae</taxon>
        <taxon>Flagellimonas</taxon>
    </lineage>
</organism>
<evidence type="ECO:0000256" key="1">
    <source>
        <dbReference type="ARBA" id="ARBA00022737"/>
    </source>
</evidence>
<dbReference type="RefSeq" id="WP_379763588.1">
    <property type="nucleotide sequence ID" value="NZ_JBHSCL010000004.1"/>
</dbReference>
<comment type="caution">
    <text evidence="3">The sequence shown here is derived from an EMBL/GenBank/DDBJ whole genome shotgun (WGS) entry which is preliminary data.</text>
</comment>
<sequence length="281" mass="32000">MKLKKYAPFILLFILTAGILFYVSKTVQLKEHLVAIQEENKIISEKLDEYERLTEIDSVLLQGDYDAAIASYNASMNSVKEGSGLIPLRIALAEKLRNNQTGAPKIPDSVLAKLDSLPKSEWDEEVAVRKYDSLKFSLEKTKVQLVRLKKQLKQKSFGEYLTFKSKKGNQMHYIGQVKDGKAHGFGVALLDSGSRYEGQWKNNERHGEGTFYWPDGEYYVGNYTHDKRSGYGTYYWPNGEKYTGEWKDDKRSGTGKFYDSDGDVVAGGEWSDDKLVELNEK</sequence>
<protein>
    <submittedName>
        <fullName evidence="3">MORN repeat-containing protein</fullName>
    </submittedName>
</protein>
<keyword evidence="2" id="KW-0812">Transmembrane</keyword>
<keyword evidence="4" id="KW-1185">Reference proteome</keyword>
<feature type="transmembrane region" description="Helical" evidence="2">
    <location>
        <begin position="6"/>
        <end position="23"/>
    </location>
</feature>
<keyword evidence="2" id="KW-1133">Transmembrane helix</keyword>
<keyword evidence="1" id="KW-0677">Repeat</keyword>
<evidence type="ECO:0000313" key="4">
    <source>
        <dbReference type="Proteomes" id="UP001595841"/>
    </source>
</evidence>
<proteinExistence type="predicted"/>
<dbReference type="Gene3D" id="2.20.110.10">
    <property type="entry name" value="Histone H3 K4-specific methyltransferase SET7/9 N-terminal domain"/>
    <property type="match status" value="2"/>
</dbReference>
<dbReference type="SMART" id="SM00698">
    <property type="entry name" value="MORN"/>
    <property type="match status" value="4"/>
</dbReference>
<evidence type="ECO:0000256" key="2">
    <source>
        <dbReference type="SAM" id="Phobius"/>
    </source>
</evidence>
<dbReference type="InterPro" id="IPR003409">
    <property type="entry name" value="MORN"/>
</dbReference>
<evidence type="ECO:0000313" key="3">
    <source>
        <dbReference type="EMBL" id="MFC4220218.1"/>
    </source>
</evidence>
<dbReference type="EMBL" id="JBHSCL010000004">
    <property type="protein sequence ID" value="MFC4220218.1"/>
    <property type="molecule type" value="Genomic_DNA"/>
</dbReference>
<dbReference type="Proteomes" id="UP001595841">
    <property type="component" value="Unassembled WGS sequence"/>
</dbReference>
<name>A0ABV8PJL6_9FLAO</name>